<organism evidence="1 2">
    <name type="scientific">Cinchona calisaya</name>
    <dbReference type="NCBI Taxonomy" id="153742"/>
    <lineage>
        <taxon>Eukaryota</taxon>
        <taxon>Viridiplantae</taxon>
        <taxon>Streptophyta</taxon>
        <taxon>Embryophyta</taxon>
        <taxon>Tracheophyta</taxon>
        <taxon>Spermatophyta</taxon>
        <taxon>Magnoliopsida</taxon>
        <taxon>eudicotyledons</taxon>
        <taxon>Gunneridae</taxon>
        <taxon>Pentapetalae</taxon>
        <taxon>asterids</taxon>
        <taxon>lamiids</taxon>
        <taxon>Gentianales</taxon>
        <taxon>Rubiaceae</taxon>
        <taxon>Cinchonoideae</taxon>
        <taxon>Cinchoneae</taxon>
        <taxon>Cinchona</taxon>
    </lineage>
</organism>
<protein>
    <submittedName>
        <fullName evidence="1">Uncharacterized protein</fullName>
    </submittedName>
</protein>
<reference evidence="1 2" key="1">
    <citation type="submission" date="2024-11" db="EMBL/GenBank/DDBJ databases">
        <title>A near-complete genome assembly of Cinchona calisaya.</title>
        <authorList>
            <person name="Lian D.C."/>
            <person name="Zhao X.W."/>
            <person name="Wei L."/>
        </authorList>
    </citation>
    <scope>NUCLEOTIDE SEQUENCE [LARGE SCALE GENOMIC DNA]</scope>
    <source>
        <tissue evidence="1">Nenye</tissue>
    </source>
</reference>
<dbReference type="AlphaFoldDB" id="A0ABD3AB45"/>
<gene>
    <name evidence="1" type="ORF">ACH5RR_012693</name>
</gene>
<sequence length="291" mass="33235">MPVIIPVRNLDTGIIINKVYDLAHHATTLLTTPELLVTNSTDNIPFALGMPTFLFDLNYSKIGVDFYWPHIQSSIELIFIFEMHYLAELHVSVIPQDHLQKLEAEKLRLELGSLKAELAHMDFRLSLQGVNDFLSSAALASNLTNLCQEVHRLGFKDALYFVNKEHLDSLITWSRSEWYVPLVSKESVGSLGDFSESLDQNNMFFRVCDKVDRLRLLSKGSPPRSNACIFLTYVLSSSGNFWFIHKWLSNCCKLEFTSGKLKGWPSWMLDLADKRVSEKEKSIDMNMKLAI</sequence>
<name>A0ABD3AB45_9GENT</name>
<keyword evidence="2" id="KW-1185">Reference proteome</keyword>
<proteinExistence type="predicted"/>
<dbReference type="Proteomes" id="UP001630127">
    <property type="component" value="Unassembled WGS sequence"/>
</dbReference>
<evidence type="ECO:0000313" key="2">
    <source>
        <dbReference type="Proteomes" id="UP001630127"/>
    </source>
</evidence>
<evidence type="ECO:0000313" key="1">
    <source>
        <dbReference type="EMBL" id="KAL3528037.1"/>
    </source>
</evidence>
<accession>A0ABD3AB45</accession>
<comment type="caution">
    <text evidence="1">The sequence shown here is derived from an EMBL/GenBank/DDBJ whole genome shotgun (WGS) entry which is preliminary data.</text>
</comment>
<dbReference type="EMBL" id="JBJUIK010000005">
    <property type="protein sequence ID" value="KAL3528037.1"/>
    <property type="molecule type" value="Genomic_DNA"/>
</dbReference>